<proteinExistence type="predicted"/>
<dbReference type="AlphaFoldDB" id="A0A834BH71"/>
<accession>A0A834BH71</accession>
<dbReference type="EMBL" id="JABVXQ010000001">
    <property type="protein sequence ID" value="KAF6130785.1"/>
    <property type="molecule type" value="Genomic_DNA"/>
</dbReference>
<evidence type="ECO:0000313" key="2">
    <source>
        <dbReference type="Proteomes" id="UP000664940"/>
    </source>
</evidence>
<name>A0A834BH71_9CHIR</name>
<dbReference type="Proteomes" id="UP000664940">
    <property type="component" value="Unassembled WGS sequence"/>
</dbReference>
<comment type="caution">
    <text evidence="1">The sequence shown here is derived from an EMBL/GenBank/DDBJ whole genome shotgun (WGS) entry which is preliminary data.</text>
</comment>
<evidence type="ECO:0000313" key="1">
    <source>
        <dbReference type="EMBL" id="KAF6130785.1"/>
    </source>
</evidence>
<sequence length="243" mass="26486">MQAVGRFGPGLRAAGRAGTWIGALEQRDVRSFADSVTTHRTLAGETAGAHCLIALEARSPRSRCWQGQFPRRPLSWAGRGPPSCCFSTGSSLWAHASPASVSVPQSPLPIRTELGRPLITSSTVSRLFFLQLTSYFEVLGVRASPRVPEGHSPAHWKTAAEVTGMRDLTVGEGKPGAQTQGRRMTHVGWWEPISNSSRVLFTRILYLSIILILKSSAFHKERFSLLIFLTPASLAGYLLVSHL</sequence>
<gene>
    <name evidence="1" type="ORF">HJG60_007763</name>
</gene>
<protein>
    <submittedName>
        <fullName evidence="1">Uncharacterized protein</fullName>
    </submittedName>
</protein>
<reference evidence="1 2" key="1">
    <citation type="journal article" date="2020" name="Nature">
        <title>Six reference-quality genomes reveal evolution of bat adaptations.</title>
        <authorList>
            <person name="Jebb D."/>
            <person name="Huang Z."/>
            <person name="Pippel M."/>
            <person name="Hughes G.M."/>
            <person name="Lavrichenko K."/>
            <person name="Devanna P."/>
            <person name="Winkler S."/>
            <person name="Jermiin L.S."/>
            <person name="Skirmuntt E.C."/>
            <person name="Katzourakis A."/>
            <person name="Burkitt-Gray L."/>
            <person name="Ray D.A."/>
            <person name="Sullivan K.A.M."/>
            <person name="Roscito J.G."/>
            <person name="Kirilenko B.M."/>
            <person name="Davalos L.M."/>
            <person name="Corthals A.P."/>
            <person name="Power M.L."/>
            <person name="Jones G."/>
            <person name="Ransome R.D."/>
            <person name="Dechmann D.K.N."/>
            <person name="Locatelli A.G."/>
            <person name="Puechmaille S.J."/>
            <person name="Fedrigo O."/>
            <person name="Jarvis E.D."/>
            <person name="Hiller M."/>
            <person name="Vernes S.C."/>
            <person name="Myers E.W."/>
            <person name="Teeling E.C."/>
        </authorList>
    </citation>
    <scope>NUCLEOTIDE SEQUENCE [LARGE SCALE GENOMIC DNA]</scope>
    <source>
        <strain evidence="1">Bat1K_MPI-CBG_1</strain>
    </source>
</reference>
<organism evidence="1 2">
    <name type="scientific">Phyllostomus discolor</name>
    <name type="common">pale spear-nosed bat</name>
    <dbReference type="NCBI Taxonomy" id="89673"/>
    <lineage>
        <taxon>Eukaryota</taxon>
        <taxon>Metazoa</taxon>
        <taxon>Chordata</taxon>
        <taxon>Craniata</taxon>
        <taxon>Vertebrata</taxon>
        <taxon>Euteleostomi</taxon>
        <taxon>Mammalia</taxon>
        <taxon>Eutheria</taxon>
        <taxon>Laurasiatheria</taxon>
        <taxon>Chiroptera</taxon>
        <taxon>Yangochiroptera</taxon>
        <taxon>Phyllostomidae</taxon>
        <taxon>Phyllostominae</taxon>
        <taxon>Phyllostomus</taxon>
    </lineage>
</organism>